<accession>A0A9N9G664</accession>
<sequence length="155" mass="18156">MRRWNSGRCICYRCVNISILHSVFQMTEQKLSRLETTRFTNEQRETINQIINFLGEDSLNNMIAVFSKCRKAPTINPDQLLNSFSQEEKDFLDRIGNRFTISPNLEIFDEPNDLIVARHMTNLKNYIVSFSDCYTAAIFKKVGENEYQRNVQMLG</sequence>
<reference evidence="1" key="1">
    <citation type="submission" date="2021-06" db="EMBL/GenBank/DDBJ databases">
        <authorList>
            <person name="Kallberg Y."/>
            <person name="Tangrot J."/>
            <person name="Rosling A."/>
        </authorList>
    </citation>
    <scope>NUCLEOTIDE SEQUENCE</scope>
    <source>
        <strain evidence="1">UK204</strain>
    </source>
</reference>
<dbReference type="Proteomes" id="UP000789570">
    <property type="component" value="Unassembled WGS sequence"/>
</dbReference>
<dbReference type="EMBL" id="CAJVPQ010002097">
    <property type="protein sequence ID" value="CAG8583385.1"/>
    <property type="molecule type" value="Genomic_DNA"/>
</dbReference>
<proteinExistence type="predicted"/>
<organism evidence="1 2">
    <name type="scientific">Funneliformis caledonium</name>
    <dbReference type="NCBI Taxonomy" id="1117310"/>
    <lineage>
        <taxon>Eukaryota</taxon>
        <taxon>Fungi</taxon>
        <taxon>Fungi incertae sedis</taxon>
        <taxon>Mucoromycota</taxon>
        <taxon>Glomeromycotina</taxon>
        <taxon>Glomeromycetes</taxon>
        <taxon>Glomerales</taxon>
        <taxon>Glomeraceae</taxon>
        <taxon>Funneliformis</taxon>
    </lineage>
</organism>
<gene>
    <name evidence="1" type="ORF">FCALED_LOCUS7716</name>
</gene>
<evidence type="ECO:0000313" key="1">
    <source>
        <dbReference type="EMBL" id="CAG8583385.1"/>
    </source>
</evidence>
<keyword evidence="2" id="KW-1185">Reference proteome</keyword>
<dbReference type="Gene3D" id="3.40.50.300">
    <property type="entry name" value="P-loop containing nucleotide triphosphate hydrolases"/>
    <property type="match status" value="1"/>
</dbReference>
<evidence type="ECO:0000313" key="2">
    <source>
        <dbReference type="Proteomes" id="UP000789570"/>
    </source>
</evidence>
<dbReference type="AlphaFoldDB" id="A0A9N9G664"/>
<dbReference type="InterPro" id="IPR027417">
    <property type="entry name" value="P-loop_NTPase"/>
</dbReference>
<comment type="caution">
    <text evidence="1">The sequence shown here is derived from an EMBL/GenBank/DDBJ whole genome shotgun (WGS) entry which is preliminary data.</text>
</comment>
<dbReference type="OrthoDB" id="8954335at2759"/>
<name>A0A9N9G664_9GLOM</name>
<protein>
    <submittedName>
        <fullName evidence="1">14457_t:CDS:1</fullName>
    </submittedName>
</protein>